<sequence length="110" mass="12790">MRHLYTVSLLKRTDKSDKQKGFGTLFLFDSRINKRAVVMNEKAGKPHKGPVRPSTPACDREIDEISSELSRETNRASLEKGDFYLLLRFWSMERKLMIKTGEKKRGWGGW</sequence>
<evidence type="ECO:0000313" key="2">
    <source>
        <dbReference type="Proteomes" id="UP001054945"/>
    </source>
</evidence>
<dbReference type="AlphaFoldDB" id="A0AAV4N466"/>
<protein>
    <submittedName>
        <fullName evidence="1">Uncharacterized protein</fullName>
    </submittedName>
</protein>
<keyword evidence="2" id="KW-1185">Reference proteome</keyword>
<dbReference type="Proteomes" id="UP001054945">
    <property type="component" value="Unassembled WGS sequence"/>
</dbReference>
<gene>
    <name evidence="1" type="ORF">CEXT_714001</name>
</gene>
<evidence type="ECO:0000313" key="1">
    <source>
        <dbReference type="EMBL" id="GIX79231.1"/>
    </source>
</evidence>
<organism evidence="1 2">
    <name type="scientific">Caerostris extrusa</name>
    <name type="common">Bark spider</name>
    <name type="synonym">Caerostris bankana</name>
    <dbReference type="NCBI Taxonomy" id="172846"/>
    <lineage>
        <taxon>Eukaryota</taxon>
        <taxon>Metazoa</taxon>
        <taxon>Ecdysozoa</taxon>
        <taxon>Arthropoda</taxon>
        <taxon>Chelicerata</taxon>
        <taxon>Arachnida</taxon>
        <taxon>Araneae</taxon>
        <taxon>Araneomorphae</taxon>
        <taxon>Entelegynae</taxon>
        <taxon>Araneoidea</taxon>
        <taxon>Araneidae</taxon>
        <taxon>Caerostris</taxon>
    </lineage>
</organism>
<proteinExistence type="predicted"/>
<dbReference type="EMBL" id="BPLR01020477">
    <property type="protein sequence ID" value="GIX79231.1"/>
    <property type="molecule type" value="Genomic_DNA"/>
</dbReference>
<reference evidence="1 2" key="1">
    <citation type="submission" date="2021-06" db="EMBL/GenBank/DDBJ databases">
        <title>Caerostris extrusa draft genome.</title>
        <authorList>
            <person name="Kono N."/>
            <person name="Arakawa K."/>
        </authorList>
    </citation>
    <scope>NUCLEOTIDE SEQUENCE [LARGE SCALE GENOMIC DNA]</scope>
</reference>
<name>A0AAV4N466_CAEEX</name>
<accession>A0AAV4N466</accession>
<comment type="caution">
    <text evidence="1">The sequence shown here is derived from an EMBL/GenBank/DDBJ whole genome shotgun (WGS) entry which is preliminary data.</text>
</comment>